<evidence type="ECO:0000256" key="1">
    <source>
        <dbReference type="SAM" id="Phobius"/>
    </source>
</evidence>
<protein>
    <submittedName>
        <fullName evidence="2">Uncharacterized protein</fullName>
    </submittedName>
</protein>
<dbReference type="AlphaFoldDB" id="A0A1G1XYF9"/>
<sequence>MPENNQSNQNSDHAKIKELLEQNLQLSKQIYQLAEKINRWIFWQQVWRVIKILIIVVPIILGIIYLPPILQKVFAPYQQVLNFNSAKPSANVIELFNQLKNNAPDR</sequence>
<feature type="transmembrane region" description="Helical" evidence="1">
    <location>
        <begin position="46"/>
        <end position="66"/>
    </location>
</feature>
<evidence type="ECO:0000313" key="2">
    <source>
        <dbReference type="EMBL" id="OGY45109.1"/>
    </source>
</evidence>
<keyword evidence="1" id="KW-1133">Transmembrane helix</keyword>
<dbReference type="STRING" id="1797532.A2729_05480"/>
<keyword evidence="1" id="KW-0812">Transmembrane</keyword>
<evidence type="ECO:0000313" key="3">
    <source>
        <dbReference type="Proteomes" id="UP000178930"/>
    </source>
</evidence>
<dbReference type="EMBL" id="MHIB01000005">
    <property type="protein sequence ID" value="OGY45109.1"/>
    <property type="molecule type" value="Genomic_DNA"/>
</dbReference>
<keyword evidence="1" id="KW-0472">Membrane</keyword>
<comment type="caution">
    <text evidence="2">The sequence shown here is derived from an EMBL/GenBank/DDBJ whole genome shotgun (WGS) entry which is preliminary data.</text>
</comment>
<dbReference type="Proteomes" id="UP000178930">
    <property type="component" value="Unassembled WGS sequence"/>
</dbReference>
<reference evidence="2 3" key="1">
    <citation type="journal article" date="2016" name="Nat. Commun.">
        <title>Thousands of microbial genomes shed light on interconnected biogeochemical processes in an aquifer system.</title>
        <authorList>
            <person name="Anantharaman K."/>
            <person name="Brown C.T."/>
            <person name="Hug L.A."/>
            <person name="Sharon I."/>
            <person name="Castelle C.J."/>
            <person name="Probst A.J."/>
            <person name="Thomas B.C."/>
            <person name="Singh A."/>
            <person name="Wilkins M.J."/>
            <person name="Karaoz U."/>
            <person name="Brodie E.L."/>
            <person name="Williams K.H."/>
            <person name="Hubbard S.S."/>
            <person name="Banfield J.F."/>
        </authorList>
    </citation>
    <scope>NUCLEOTIDE SEQUENCE [LARGE SCALE GENOMIC DNA]</scope>
</reference>
<proteinExistence type="predicted"/>
<organism evidence="2 3">
    <name type="scientific">Candidatus Buchananbacteria bacterium RIFCSPHIGHO2_01_FULL_39_14</name>
    <dbReference type="NCBI Taxonomy" id="1797532"/>
    <lineage>
        <taxon>Bacteria</taxon>
        <taxon>Candidatus Buchananiibacteriota</taxon>
    </lineage>
</organism>
<gene>
    <name evidence="2" type="ORF">A2729_05480</name>
</gene>
<name>A0A1G1XYF9_9BACT</name>
<accession>A0A1G1XYF9</accession>